<comment type="caution">
    <text evidence="2">The sequence shown here is derived from an EMBL/GenBank/DDBJ whole genome shotgun (WGS) entry which is preliminary data.</text>
</comment>
<organism evidence="2 3">
    <name type="scientific">Roseateles flavus</name>
    <dbReference type="NCBI Taxonomy" id="3149041"/>
    <lineage>
        <taxon>Bacteria</taxon>
        <taxon>Pseudomonadati</taxon>
        <taxon>Pseudomonadota</taxon>
        <taxon>Betaproteobacteria</taxon>
        <taxon>Burkholderiales</taxon>
        <taxon>Sphaerotilaceae</taxon>
        <taxon>Roseateles</taxon>
    </lineage>
</organism>
<feature type="chain" id="PRO_5046435367" description="Solute-binding protein family 3/N-terminal domain-containing protein" evidence="1">
    <location>
        <begin position="31"/>
        <end position="266"/>
    </location>
</feature>
<evidence type="ECO:0000313" key="2">
    <source>
        <dbReference type="EMBL" id="MEO3713113.1"/>
    </source>
</evidence>
<dbReference type="InterPro" id="IPR006311">
    <property type="entry name" value="TAT_signal"/>
</dbReference>
<evidence type="ECO:0000313" key="3">
    <source>
        <dbReference type="Proteomes" id="UP001462640"/>
    </source>
</evidence>
<dbReference type="RefSeq" id="WP_347609274.1">
    <property type="nucleotide sequence ID" value="NZ_JBDPZC010000004.1"/>
</dbReference>
<keyword evidence="3" id="KW-1185">Reference proteome</keyword>
<dbReference type="SUPFAM" id="SSF53850">
    <property type="entry name" value="Periplasmic binding protein-like II"/>
    <property type="match status" value="1"/>
</dbReference>
<proteinExistence type="predicted"/>
<name>A0ABV0GDH3_9BURK</name>
<reference evidence="2 3" key="1">
    <citation type="submission" date="2024-05" db="EMBL/GenBank/DDBJ databases">
        <title>Roseateles sp. 2.12 16S ribosomal RNA gene Genome sequencing and assembly.</title>
        <authorList>
            <person name="Woo H."/>
        </authorList>
    </citation>
    <scope>NUCLEOTIDE SEQUENCE [LARGE SCALE GENOMIC DNA]</scope>
    <source>
        <strain evidence="2 3">2.12</strain>
    </source>
</reference>
<protein>
    <recommendedName>
        <fullName evidence="4">Solute-binding protein family 3/N-terminal domain-containing protein</fullName>
    </recommendedName>
</protein>
<dbReference type="PROSITE" id="PS51318">
    <property type="entry name" value="TAT"/>
    <property type="match status" value="1"/>
</dbReference>
<keyword evidence="1" id="KW-0732">Signal</keyword>
<sequence>MRPRTPLLRRMLLPALLALALASSVSVAGAASASAPAASAAAREPTLSLATGTDAQSSDGRWLRRTFTEALHRLGWRLVVQEMPARRAELAMQRGEVDGEMVRTAAYGELHPELQRVDAPLMQASFGIYGTGTSGRPQTLDELRRTEGVVIYRRGVVVCEQRLRELLPPERLVEISAADNAVRMLARGRARFVCDMDSTFVLSLAHLGETRSPPLHRLFELGSPMALYPYLHARHAALAPRLAATLQAMRAEGWLTPAPNASVGGH</sequence>
<dbReference type="Gene3D" id="3.40.190.10">
    <property type="entry name" value="Periplasmic binding protein-like II"/>
    <property type="match status" value="2"/>
</dbReference>
<dbReference type="Proteomes" id="UP001462640">
    <property type="component" value="Unassembled WGS sequence"/>
</dbReference>
<accession>A0ABV0GDH3</accession>
<evidence type="ECO:0000256" key="1">
    <source>
        <dbReference type="SAM" id="SignalP"/>
    </source>
</evidence>
<evidence type="ECO:0008006" key="4">
    <source>
        <dbReference type="Google" id="ProtNLM"/>
    </source>
</evidence>
<gene>
    <name evidence="2" type="ORF">ABDJ40_10095</name>
</gene>
<feature type="signal peptide" evidence="1">
    <location>
        <begin position="1"/>
        <end position="30"/>
    </location>
</feature>
<dbReference type="EMBL" id="JBDPZC010000004">
    <property type="protein sequence ID" value="MEO3713113.1"/>
    <property type="molecule type" value="Genomic_DNA"/>
</dbReference>